<evidence type="ECO:0000256" key="2">
    <source>
        <dbReference type="ARBA" id="ARBA00022908"/>
    </source>
</evidence>
<dbReference type="AlphaFoldDB" id="A0A011PDL5"/>
<evidence type="ECO:0000256" key="3">
    <source>
        <dbReference type="ARBA" id="ARBA00023125"/>
    </source>
</evidence>
<evidence type="ECO:0000313" key="7">
    <source>
        <dbReference type="Proteomes" id="UP000022141"/>
    </source>
</evidence>
<proteinExistence type="inferred from homology"/>
<evidence type="ECO:0000313" key="6">
    <source>
        <dbReference type="EMBL" id="EXI85686.1"/>
    </source>
</evidence>
<evidence type="ECO:0000256" key="1">
    <source>
        <dbReference type="ARBA" id="ARBA00008857"/>
    </source>
</evidence>
<protein>
    <submittedName>
        <fullName evidence="6">Prophage CPS-53 integrase</fullName>
    </submittedName>
</protein>
<dbReference type="InterPro" id="IPR025166">
    <property type="entry name" value="Integrase_DNA_bind_dom"/>
</dbReference>
<dbReference type="PANTHER" id="PTHR30629:SF2">
    <property type="entry name" value="PROPHAGE INTEGRASE INTS-RELATED"/>
    <property type="match status" value="1"/>
</dbReference>
<dbReference type="GO" id="GO:0003677">
    <property type="term" value="F:DNA binding"/>
    <property type="evidence" value="ECO:0007669"/>
    <property type="project" value="UniProtKB-KW"/>
</dbReference>
<dbReference type="InterPro" id="IPR038488">
    <property type="entry name" value="Integrase_DNA-bd_sf"/>
</dbReference>
<sequence length="225" mass="25060">MYLQVGPTGAKSWIFRFMLDGKARAMGMGPTHAMTMTEARADAAECRKQLLQGHDAIDERKAARLAKRLDDARAITLKRCAEQYIATHRAGEWNAKHAAQWESTLQGDVHPVIGELAVAAIDTDLVMNCLSGILTKKTEAASRVRGRIESVLDRATSSNYRRDAHVRRECVGRLWVGLNQTHARVSGCCRRPAWPKAHATPGERIRDITRPEATIVANGFRMRPH</sequence>
<reference evidence="6" key="1">
    <citation type="submission" date="2014-02" db="EMBL/GenBank/DDBJ databases">
        <title>Expanding our view of genomic diversity in Candidatus Accumulibacter clades.</title>
        <authorList>
            <person name="Skennerton C.T."/>
            <person name="Barr J.J."/>
            <person name="Slater F.R."/>
            <person name="Bond P.L."/>
            <person name="Tyson G.W."/>
        </authorList>
    </citation>
    <scope>NUCLEOTIDE SEQUENCE [LARGE SCALE GENOMIC DNA]</scope>
</reference>
<feature type="domain" description="Phage integrase central" evidence="5">
    <location>
        <begin position="78"/>
        <end position="163"/>
    </location>
</feature>
<dbReference type="eggNOG" id="COG0582">
    <property type="taxonomic scope" value="Bacteria"/>
</dbReference>
<name>A0A011PDL5_ACCRE</name>
<keyword evidence="2" id="KW-0229">DNA integration</keyword>
<dbReference type="InterPro" id="IPR010998">
    <property type="entry name" value="Integrase_recombinase_N"/>
</dbReference>
<dbReference type="Gene3D" id="3.30.160.390">
    <property type="entry name" value="Integrase, DNA-binding domain"/>
    <property type="match status" value="1"/>
</dbReference>
<accession>A0A011PDL5</accession>
<keyword evidence="3" id="KW-0238">DNA-binding</keyword>
<dbReference type="InterPro" id="IPR053876">
    <property type="entry name" value="Phage_int_M"/>
</dbReference>
<dbReference type="InterPro" id="IPR011010">
    <property type="entry name" value="DNA_brk_join_enz"/>
</dbReference>
<dbReference type="Pfam" id="PF13356">
    <property type="entry name" value="Arm-DNA-bind_3"/>
    <property type="match status" value="1"/>
</dbReference>
<feature type="domain" description="Integrase DNA-binding" evidence="4">
    <location>
        <begin position="1"/>
        <end position="63"/>
    </location>
</feature>
<dbReference type="GO" id="GO:0015074">
    <property type="term" value="P:DNA integration"/>
    <property type="evidence" value="ECO:0007669"/>
    <property type="project" value="UniProtKB-KW"/>
</dbReference>
<keyword evidence="7" id="KW-1185">Reference proteome</keyword>
<evidence type="ECO:0000259" key="5">
    <source>
        <dbReference type="Pfam" id="PF22022"/>
    </source>
</evidence>
<gene>
    <name evidence="6" type="primary">intS</name>
    <name evidence="6" type="ORF">AW11_03398</name>
</gene>
<dbReference type="Proteomes" id="UP000022141">
    <property type="component" value="Unassembled WGS sequence"/>
</dbReference>
<comment type="caution">
    <text evidence="6">The sequence shown here is derived from an EMBL/GenBank/DDBJ whole genome shotgun (WGS) entry which is preliminary data.</text>
</comment>
<dbReference type="InterPro" id="IPR050808">
    <property type="entry name" value="Phage_Integrase"/>
</dbReference>
<dbReference type="EMBL" id="JEMY01000051">
    <property type="protein sequence ID" value="EXI85686.1"/>
    <property type="molecule type" value="Genomic_DNA"/>
</dbReference>
<evidence type="ECO:0000259" key="4">
    <source>
        <dbReference type="Pfam" id="PF13356"/>
    </source>
</evidence>
<dbReference type="Gene3D" id="1.10.150.130">
    <property type="match status" value="1"/>
</dbReference>
<comment type="similarity">
    <text evidence="1">Belongs to the 'phage' integrase family.</text>
</comment>
<dbReference type="SUPFAM" id="SSF56349">
    <property type="entry name" value="DNA breaking-rejoining enzymes"/>
    <property type="match status" value="1"/>
</dbReference>
<dbReference type="PANTHER" id="PTHR30629">
    <property type="entry name" value="PROPHAGE INTEGRASE"/>
    <property type="match status" value="1"/>
</dbReference>
<dbReference type="STRING" id="1454004.AW11_03398"/>
<organism evidence="6 7">
    <name type="scientific">Accumulibacter regalis</name>
    <dbReference type="NCBI Taxonomy" id="522306"/>
    <lineage>
        <taxon>Bacteria</taxon>
        <taxon>Pseudomonadati</taxon>
        <taxon>Pseudomonadota</taxon>
        <taxon>Betaproteobacteria</taxon>
        <taxon>Candidatus Accumulibacter</taxon>
    </lineage>
</organism>
<dbReference type="Pfam" id="PF22022">
    <property type="entry name" value="Phage_int_M"/>
    <property type="match status" value="1"/>
</dbReference>